<keyword evidence="16" id="KW-1185">Reference proteome</keyword>
<feature type="domain" description="EMC1 first beta-propeller" evidence="14">
    <location>
        <begin position="21"/>
        <end position="391"/>
    </location>
</feature>
<evidence type="ECO:0000256" key="7">
    <source>
        <dbReference type="ARBA" id="ARBA00022824"/>
    </source>
</evidence>
<comment type="caution">
    <text evidence="15">The sequence shown here is derived from an EMBL/GenBank/DDBJ whole genome shotgun (WGS) entry which is preliminary data.</text>
</comment>
<feature type="transmembrane region" description="Helical" evidence="11">
    <location>
        <begin position="930"/>
        <end position="947"/>
    </location>
</feature>
<dbReference type="Pfam" id="PF07774">
    <property type="entry name" value="EMC1_C"/>
    <property type="match status" value="1"/>
</dbReference>
<evidence type="ECO:0000256" key="4">
    <source>
        <dbReference type="ARBA" id="ARBA00020824"/>
    </source>
</evidence>
<gene>
    <name evidence="15" type="ORF">LY90DRAFT_77204</name>
</gene>
<dbReference type="STRING" id="1754190.A0A1Y2B9H4"/>
<dbReference type="EMBL" id="MCOG01000169">
    <property type="protein sequence ID" value="ORY31479.1"/>
    <property type="molecule type" value="Genomic_DNA"/>
</dbReference>
<name>A0A1Y2B9H4_9FUNG</name>
<evidence type="ECO:0000256" key="9">
    <source>
        <dbReference type="ARBA" id="ARBA00023136"/>
    </source>
</evidence>
<dbReference type="InterPro" id="IPR058545">
    <property type="entry name" value="Beta-prop_EMC1_1st"/>
</dbReference>
<dbReference type="GO" id="GO:0034975">
    <property type="term" value="P:protein folding in endoplasmic reticulum"/>
    <property type="evidence" value="ECO:0007669"/>
    <property type="project" value="TreeGrafter"/>
</dbReference>
<comment type="similarity">
    <text evidence="2">Belongs to the EMC1 family.</text>
</comment>
<keyword evidence="8 11" id="KW-1133">Transmembrane helix</keyword>
<evidence type="ECO:0000256" key="6">
    <source>
        <dbReference type="ARBA" id="ARBA00022729"/>
    </source>
</evidence>
<proteinExistence type="inferred from homology"/>
<evidence type="ECO:0000256" key="11">
    <source>
        <dbReference type="SAM" id="Phobius"/>
    </source>
</evidence>
<dbReference type="SUPFAM" id="SSF50998">
    <property type="entry name" value="Quinoprotein alcohol dehydrogenase-like"/>
    <property type="match status" value="1"/>
</dbReference>
<evidence type="ECO:0000313" key="16">
    <source>
        <dbReference type="Proteomes" id="UP000193920"/>
    </source>
</evidence>
<dbReference type="AlphaFoldDB" id="A0A1Y2B9H4"/>
<feature type="domain" description="ER membrane protein complex subunit 1 C-terminal" evidence="13">
    <location>
        <begin position="731"/>
        <end position="959"/>
    </location>
</feature>
<keyword evidence="7" id="KW-0256">Endoplasmic reticulum</keyword>
<reference evidence="15 16" key="1">
    <citation type="submission" date="2016-08" db="EMBL/GenBank/DDBJ databases">
        <title>A Parts List for Fungal Cellulosomes Revealed by Comparative Genomics.</title>
        <authorList>
            <consortium name="DOE Joint Genome Institute"/>
            <person name="Haitjema C.H."/>
            <person name="Gilmore S.P."/>
            <person name="Henske J.K."/>
            <person name="Solomon K.V."/>
            <person name="De Groot R."/>
            <person name="Kuo A."/>
            <person name="Mondo S.J."/>
            <person name="Salamov A.A."/>
            <person name="Labutti K."/>
            <person name="Zhao Z."/>
            <person name="Chiniquy J."/>
            <person name="Barry K."/>
            <person name="Brewer H.M."/>
            <person name="Purvine S.O."/>
            <person name="Wright A.T."/>
            <person name="Boxma B."/>
            <person name="Van Alen T."/>
            <person name="Hackstein J.H."/>
            <person name="Baker S.E."/>
            <person name="Grigoriev I.V."/>
            <person name="O'Malley M.A."/>
        </authorList>
    </citation>
    <scope>NUCLEOTIDE SEQUENCE [LARGE SCALE GENOMIC DNA]</scope>
    <source>
        <strain evidence="15 16">G1</strain>
    </source>
</reference>
<comment type="subunit">
    <text evidence="3">Component of the ER membrane protein complex (EMC).</text>
</comment>
<evidence type="ECO:0000256" key="3">
    <source>
        <dbReference type="ARBA" id="ARBA00011276"/>
    </source>
</evidence>
<evidence type="ECO:0000256" key="5">
    <source>
        <dbReference type="ARBA" id="ARBA00022692"/>
    </source>
</evidence>
<dbReference type="OrthoDB" id="28092at2759"/>
<keyword evidence="5 11" id="KW-0812">Transmembrane</keyword>
<dbReference type="PANTHER" id="PTHR21573">
    <property type="entry name" value="ER MEMBRANE PROTEIN COMPLEX SUBUNIT 1"/>
    <property type="match status" value="1"/>
</dbReference>
<evidence type="ECO:0000259" key="14">
    <source>
        <dbReference type="Pfam" id="PF25293"/>
    </source>
</evidence>
<comment type="subcellular location">
    <subcellularLocation>
        <location evidence="1">Endoplasmic reticulum membrane</location>
        <topology evidence="1">Single-pass type I membrane protein</topology>
    </subcellularLocation>
</comment>
<evidence type="ECO:0000259" key="13">
    <source>
        <dbReference type="Pfam" id="PF07774"/>
    </source>
</evidence>
<sequence>MYKGLTTIIFTILLVINSSYALYKDQAGVIDWYQALVGTPKISYFQKIIGRSNLIVATEHNVIANLNLRASTINWRHAFKDDDKLITIAPLDNFIISLSESKSSNIRIWNGQNGYLVSEYIVENVGNENIENGDLLVQNNVIYALIHGNSIIKINNVSRSQEGKFKLNNNNYSKLFYNKKTNEIIVIGKNNDDKLIVTVLESNGKTVSENVISNVKFETSDIFFTGEFLVIKDINGILYTLDPSSNSARDLSSENVNELVHVKDNNFVIKTADNKNTLVKITNTIEKLTAFENNDEGIISVFTNDNDTFISKTTVTKKDISVVEVINVNTGKITKAFEIKNDYSNYGEITNVSLDSYRKKDGTLLYRIFTTTQDGSIHLYKENNLVWDREESLSDVADLKFIALPEISKDIPEAIIDSANSGILAQVSSRIQYQLSFLKDIFGKNQTTKTSDDDILKRDIYGFRQILLFFTKKGKFVCMETLTKKTLWTRFIGKDVQGFEGIKLTNIRSSAVQYPPIIAAIASFNDNGKESTIIYSINVINGENYSYADKTIKSVVKFPFKILQTFRLSVEEKEDKTRVIALIKSENEVEFYPNIPEIKEIEKPIYFNLNDKIGGNTLRGYKLYINDEKKPQIDFLYSKTFPTNEKIVAYGFKEPIDNVASLGKVLGNRNVLYKYLNPNILAVATIKPNEEYTSILSLYFIDTVKGSLIHHSYYEGGGETSIMKPKIIQFENIVVCAFWNHGAPLVDDFEQLDKKTKKLRKDIKKGTQIVAFELYESEIENQKYPSQEFSSFDFIQPYIVSKSYIFDSIITSIGVTTTRNSIANREVIVGLDNNEMYGIPSIFLNARRKTHPPTNDDRQEALIQYHPSIPNSPKFIMTYSLPVTGVKSIISNPATLESTSLVAAYGLDIFLTRRSPSNTFDVLSDSFNKPFLIITMTTVFIAVIYTNRKIKNNEFRKVWKVKEKKEEDKKKN</sequence>
<feature type="signal peptide" evidence="12">
    <location>
        <begin position="1"/>
        <end position="21"/>
    </location>
</feature>
<keyword evidence="6 12" id="KW-0732">Signal</keyword>
<feature type="chain" id="PRO_5012305156" description="ER membrane protein complex subunit 1" evidence="12">
    <location>
        <begin position="22"/>
        <end position="972"/>
    </location>
</feature>
<evidence type="ECO:0000256" key="2">
    <source>
        <dbReference type="ARBA" id="ARBA00007904"/>
    </source>
</evidence>
<evidence type="ECO:0000313" key="15">
    <source>
        <dbReference type="EMBL" id="ORY31479.1"/>
    </source>
</evidence>
<protein>
    <recommendedName>
        <fullName evidence="4">ER membrane protein complex subunit 1</fullName>
    </recommendedName>
</protein>
<dbReference type="InterPro" id="IPR011678">
    <property type="entry name" value="EMC1_C"/>
</dbReference>
<dbReference type="PANTHER" id="PTHR21573:SF0">
    <property type="entry name" value="ER MEMBRANE PROTEIN COMPLEX SUBUNIT 1"/>
    <property type="match status" value="1"/>
</dbReference>
<dbReference type="InterPro" id="IPR026895">
    <property type="entry name" value="EMC1"/>
</dbReference>
<dbReference type="Pfam" id="PF25293">
    <property type="entry name" value="Beta-prop_EMC1_N"/>
    <property type="match status" value="1"/>
</dbReference>
<organism evidence="15 16">
    <name type="scientific">Neocallimastix californiae</name>
    <dbReference type="NCBI Taxonomy" id="1754190"/>
    <lineage>
        <taxon>Eukaryota</taxon>
        <taxon>Fungi</taxon>
        <taxon>Fungi incertae sedis</taxon>
        <taxon>Chytridiomycota</taxon>
        <taxon>Chytridiomycota incertae sedis</taxon>
        <taxon>Neocallimastigomycetes</taxon>
        <taxon>Neocallimastigales</taxon>
        <taxon>Neocallimastigaceae</taxon>
        <taxon>Neocallimastix</taxon>
    </lineage>
</organism>
<dbReference type="GO" id="GO:0072546">
    <property type="term" value="C:EMC complex"/>
    <property type="evidence" value="ECO:0007669"/>
    <property type="project" value="InterPro"/>
</dbReference>
<dbReference type="Proteomes" id="UP000193920">
    <property type="component" value="Unassembled WGS sequence"/>
</dbReference>
<evidence type="ECO:0000256" key="12">
    <source>
        <dbReference type="SAM" id="SignalP"/>
    </source>
</evidence>
<keyword evidence="9 11" id="KW-0472">Membrane</keyword>
<evidence type="ECO:0000256" key="8">
    <source>
        <dbReference type="ARBA" id="ARBA00022989"/>
    </source>
</evidence>
<evidence type="ECO:0000256" key="1">
    <source>
        <dbReference type="ARBA" id="ARBA00004115"/>
    </source>
</evidence>
<keyword evidence="10" id="KW-0325">Glycoprotein</keyword>
<accession>A0A1Y2B9H4</accession>
<dbReference type="InterPro" id="IPR011047">
    <property type="entry name" value="Quinoprotein_ADH-like_sf"/>
</dbReference>
<evidence type="ECO:0000256" key="10">
    <source>
        <dbReference type="ARBA" id="ARBA00023180"/>
    </source>
</evidence>